<gene>
    <name evidence="1" type="ORF">LFZ25_08270</name>
</gene>
<accession>A0A2C9NXR7</accession>
<organism evidence="1 2">
    <name type="scientific">Salmonella enterica subsp. enterica serovar Macclesfield str. S-1643</name>
    <dbReference type="NCBI Taxonomy" id="1242107"/>
    <lineage>
        <taxon>Bacteria</taxon>
        <taxon>Pseudomonadati</taxon>
        <taxon>Pseudomonadota</taxon>
        <taxon>Gammaproteobacteria</taxon>
        <taxon>Enterobacterales</taxon>
        <taxon>Enterobacteriaceae</taxon>
        <taxon>Salmonella</taxon>
    </lineage>
</organism>
<evidence type="ECO:0000313" key="1">
    <source>
        <dbReference type="EMBL" id="ASG15946.1"/>
    </source>
</evidence>
<name>A0A2C9NXR7_SALET</name>
<evidence type="ECO:0000313" key="2">
    <source>
        <dbReference type="Proteomes" id="UP000197157"/>
    </source>
</evidence>
<protein>
    <submittedName>
        <fullName evidence="1">Uncharacterized protein</fullName>
    </submittedName>
</protein>
<proteinExistence type="predicted"/>
<dbReference type="EMBL" id="CP022117">
    <property type="protein sequence ID" value="ASG15946.1"/>
    <property type="molecule type" value="Genomic_DNA"/>
</dbReference>
<reference evidence="1 2" key="1">
    <citation type="submission" date="2017-06" db="EMBL/GenBank/DDBJ databases">
        <title>Salmonella reference genomes for public health.</title>
        <authorList>
            <person name="Robertson J."/>
            <person name="Yoshida C."/>
            <person name="Gurnik S."/>
            <person name="Nash J."/>
        </authorList>
    </citation>
    <scope>NUCLEOTIDE SEQUENCE [LARGE SCALE GENOMIC DNA]</scope>
    <source>
        <strain evidence="1 2">S-1643</strain>
    </source>
</reference>
<dbReference type="Proteomes" id="UP000197157">
    <property type="component" value="Chromosome"/>
</dbReference>
<dbReference type="AlphaFoldDB" id="A0A2C9NXR7"/>
<sequence>MTISKEQWKGIQNMLGDLYCQVKFKLPSGEVISVMKSFVSENKTALIVWIDDTRCEAWGWKKHDEYRPLTELVWRRKTYKPGASIIRRASKTRDGQRWLKRKENAYVHEVVEYRVCHFSTAASLVSQYRKIDGLELLTPLCEVMKNAES</sequence>
<dbReference type="RefSeq" id="WP_057525293.1">
    <property type="nucleotide sequence ID" value="NZ_CP022117.1"/>
</dbReference>